<evidence type="ECO:0000256" key="2">
    <source>
        <dbReference type="ARBA" id="ARBA00004533"/>
    </source>
</evidence>
<evidence type="ECO:0000313" key="9">
    <source>
        <dbReference type="Proteomes" id="UP000635983"/>
    </source>
</evidence>
<keyword evidence="9" id="KW-1185">Reference proteome</keyword>
<dbReference type="Pfam" id="PF00990">
    <property type="entry name" value="GGDEF"/>
    <property type="match status" value="1"/>
</dbReference>
<dbReference type="InterPro" id="IPR000160">
    <property type="entry name" value="GGDEF_dom"/>
</dbReference>
<dbReference type="GO" id="GO:0043709">
    <property type="term" value="P:cell adhesion involved in single-species biofilm formation"/>
    <property type="evidence" value="ECO:0007669"/>
    <property type="project" value="TreeGrafter"/>
</dbReference>
<organism evidence="8 9">
    <name type="scientific">Pseudomonas matsuisoli</name>
    <dbReference type="NCBI Taxonomy" id="1515666"/>
    <lineage>
        <taxon>Bacteria</taxon>
        <taxon>Pseudomonadati</taxon>
        <taxon>Pseudomonadota</taxon>
        <taxon>Gammaproteobacteria</taxon>
        <taxon>Pseudomonadales</taxon>
        <taxon>Pseudomonadaceae</taxon>
        <taxon>Pseudomonas</taxon>
    </lineage>
</organism>
<dbReference type="AlphaFoldDB" id="A0A917PWS6"/>
<dbReference type="Gene3D" id="3.30.70.270">
    <property type="match status" value="1"/>
</dbReference>
<dbReference type="EMBL" id="BMPO01000004">
    <property type="protein sequence ID" value="GGJ96005.1"/>
    <property type="molecule type" value="Genomic_DNA"/>
</dbReference>
<protein>
    <recommendedName>
        <fullName evidence="3">diguanylate cyclase</fullName>
        <ecNumber evidence="3">2.7.7.65</ecNumber>
    </recommendedName>
</protein>
<dbReference type="GO" id="GO:0052621">
    <property type="term" value="F:diguanylate cyclase activity"/>
    <property type="evidence" value="ECO:0007669"/>
    <property type="project" value="UniProtKB-EC"/>
</dbReference>
<comment type="catalytic activity">
    <reaction evidence="4">
        <text>2 GTP = 3',3'-c-di-GMP + 2 diphosphate</text>
        <dbReference type="Rhea" id="RHEA:24898"/>
        <dbReference type="ChEBI" id="CHEBI:33019"/>
        <dbReference type="ChEBI" id="CHEBI:37565"/>
        <dbReference type="ChEBI" id="CHEBI:58805"/>
        <dbReference type="EC" id="2.7.7.65"/>
    </reaction>
</comment>
<evidence type="ECO:0000256" key="5">
    <source>
        <dbReference type="SAM" id="Coils"/>
    </source>
</evidence>
<feature type="domain" description="GGDEF" evidence="7">
    <location>
        <begin position="504"/>
        <end position="634"/>
    </location>
</feature>
<dbReference type="NCBIfam" id="TIGR00254">
    <property type="entry name" value="GGDEF"/>
    <property type="match status" value="1"/>
</dbReference>
<dbReference type="EC" id="2.7.7.65" evidence="3"/>
<dbReference type="GO" id="GO:1902201">
    <property type="term" value="P:negative regulation of bacterial-type flagellum-dependent cell motility"/>
    <property type="evidence" value="ECO:0007669"/>
    <property type="project" value="TreeGrafter"/>
</dbReference>
<dbReference type="InterPro" id="IPR043128">
    <property type="entry name" value="Rev_trsase/Diguanyl_cyclase"/>
</dbReference>
<dbReference type="PANTHER" id="PTHR45138">
    <property type="entry name" value="REGULATORY COMPONENTS OF SENSORY TRANSDUCTION SYSTEM"/>
    <property type="match status" value="1"/>
</dbReference>
<proteinExistence type="predicted"/>
<dbReference type="PANTHER" id="PTHR45138:SF9">
    <property type="entry name" value="DIGUANYLATE CYCLASE DGCM-RELATED"/>
    <property type="match status" value="1"/>
</dbReference>
<feature type="region of interest" description="Disordered" evidence="6">
    <location>
        <begin position="187"/>
        <end position="234"/>
    </location>
</feature>
<evidence type="ECO:0000256" key="1">
    <source>
        <dbReference type="ARBA" id="ARBA00001946"/>
    </source>
</evidence>
<evidence type="ECO:0000256" key="4">
    <source>
        <dbReference type="ARBA" id="ARBA00034247"/>
    </source>
</evidence>
<reference evidence="8" key="2">
    <citation type="submission" date="2020-09" db="EMBL/GenBank/DDBJ databases">
        <authorList>
            <person name="Sun Q."/>
            <person name="Ohkuma M."/>
        </authorList>
    </citation>
    <scope>NUCLEOTIDE SEQUENCE</scope>
    <source>
        <strain evidence="8">JCM 30078</strain>
    </source>
</reference>
<evidence type="ECO:0000259" key="7">
    <source>
        <dbReference type="PROSITE" id="PS50887"/>
    </source>
</evidence>
<gene>
    <name evidence="8" type="ORF">GCM10009304_22420</name>
</gene>
<dbReference type="SUPFAM" id="SSF55073">
    <property type="entry name" value="Nucleotide cyclase"/>
    <property type="match status" value="1"/>
</dbReference>
<accession>A0A917PWS6</accession>
<dbReference type="Pfam" id="PF20975">
    <property type="entry name" value="DGCcoil"/>
    <property type="match status" value="1"/>
</dbReference>
<comment type="caution">
    <text evidence="8">The sequence shown here is derived from an EMBL/GenBank/DDBJ whole genome shotgun (WGS) entry which is preliminary data.</text>
</comment>
<dbReference type="GO" id="GO:0005886">
    <property type="term" value="C:plasma membrane"/>
    <property type="evidence" value="ECO:0007669"/>
    <property type="project" value="UniProtKB-SubCell"/>
</dbReference>
<dbReference type="Proteomes" id="UP000635983">
    <property type="component" value="Unassembled WGS sequence"/>
</dbReference>
<evidence type="ECO:0000313" key="8">
    <source>
        <dbReference type="EMBL" id="GGJ96005.1"/>
    </source>
</evidence>
<dbReference type="SMART" id="SM00267">
    <property type="entry name" value="GGDEF"/>
    <property type="match status" value="1"/>
</dbReference>
<dbReference type="FunFam" id="3.30.70.270:FF:000001">
    <property type="entry name" value="Diguanylate cyclase domain protein"/>
    <property type="match status" value="1"/>
</dbReference>
<evidence type="ECO:0000256" key="3">
    <source>
        <dbReference type="ARBA" id="ARBA00012528"/>
    </source>
</evidence>
<dbReference type="InterPro" id="IPR048516">
    <property type="entry name" value="DGCcoil"/>
</dbReference>
<comment type="cofactor">
    <cofactor evidence="1">
        <name>Mg(2+)</name>
        <dbReference type="ChEBI" id="CHEBI:18420"/>
    </cofactor>
</comment>
<evidence type="ECO:0000256" key="6">
    <source>
        <dbReference type="SAM" id="MobiDB-lite"/>
    </source>
</evidence>
<dbReference type="RefSeq" id="WP_188983302.1">
    <property type="nucleotide sequence ID" value="NZ_BMPO01000004.1"/>
</dbReference>
<comment type="subcellular location">
    <subcellularLocation>
        <location evidence="2">Cell inner membrane</location>
    </subcellularLocation>
</comment>
<sequence>MSDEQRWKTKYLESLEQQEVFEQRWETRLDLLRRGLVRSSLAAEGSDKAVDQCMKELRNVVRSDNMDAALSALIPRLEKAVLDSEQRRQQRAEMIAQSLGSLASRLQQMQLPREVNKPLKAFAKQVNGSAIQSSELPALLAELNRLQAQALDVIGGEPSSRSGFLQRLFGGGEGAVPATPATTIHAEHPDAVSQPGEPLGPDRADSRPEVASEPELRATPALQPDRDTAPVIDPDAPELAATNAAPIASEPYIETLSEPAPTTEGAEPSLEALPEGRYALPQPPEPGYSAVAPHIAASLNRLLDELSLPQSFTPQAESLKTRLQGGLNWYELVPLLDDLGVLVLAVSGDSDHAFARYLAELSQRLAAFVGGLNQAKSDYNESISDARVLDDELRGHVTGLQADVQDAVDLESLKRTVDSRLDGLLATMSDFQQRNNQREQEVSERLEALVARVAVMEQEAHGAQQHLEEQRMKALTDALTGLPNRASWAERAQLEEARWQRYGGDLLLVVLDIDHFKRINDEYGHLAGDKVLKIIGQELQKRLRKTDFIARFGGEEFALLLPETSLAAGQQLLDDLRGKIAACPFHFKGQPVSITFSAGVVAFEGEDSAEAAFDRADQALYRAKRAGRNRVERG</sequence>
<name>A0A917PWS6_9PSED</name>
<dbReference type="CDD" id="cd01949">
    <property type="entry name" value="GGDEF"/>
    <property type="match status" value="1"/>
</dbReference>
<reference evidence="8" key="1">
    <citation type="journal article" date="2014" name="Int. J. Syst. Evol. Microbiol.">
        <title>Complete genome sequence of Corynebacterium casei LMG S-19264T (=DSM 44701T), isolated from a smear-ripened cheese.</title>
        <authorList>
            <consortium name="US DOE Joint Genome Institute (JGI-PGF)"/>
            <person name="Walter F."/>
            <person name="Albersmeier A."/>
            <person name="Kalinowski J."/>
            <person name="Ruckert C."/>
        </authorList>
    </citation>
    <scope>NUCLEOTIDE SEQUENCE</scope>
    <source>
        <strain evidence="8">JCM 30078</strain>
    </source>
</reference>
<feature type="coiled-coil region" evidence="5">
    <location>
        <begin position="439"/>
        <end position="473"/>
    </location>
</feature>
<dbReference type="InterPro" id="IPR029787">
    <property type="entry name" value="Nucleotide_cyclase"/>
</dbReference>
<dbReference type="PROSITE" id="PS50887">
    <property type="entry name" value="GGDEF"/>
    <property type="match status" value="1"/>
</dbReference>
<keyword evidence="5" id="KW-0175">Coiled coil</keyword>
<feature type="compositionally biased region" description="Basic and acidic residues" evidence="6">
    <location>
        <begin position="200"/>
        <end position="216"/>
    </location>
</feature>
<dbReference type="InterPro" id="IPR050469">
    <property type="entry name" value="Diguanylate_Cyclase"/>
</dbReference>